<sequence length="151" mass="17444">MDGTFCTHPGLFTEICSIHGMVGNDVESRKIVPLVYCFLGDKTEETYMMMFKELLAYAKESQCELNLQHILTYFETAVINVVKIYFPEATHTGCLFHLAQNLWRQIQKSGLASKYGNHSKFSLELRHIVALAYLTPLNFLKKRFCQKKQKL</sequence>
<evidence type="ECO:0000313" key="1">
    <source>
        <dbReference type="EMBL" id="KAJ8720570.1"/>
    </source>
</evidence>
<evidence type="ECO:0000313" key="2">
    <source>
        <dbReference type="Proteomes" id="UP001231649"/>
    </source>
</evidence>
<dbReference type="Proteomes" id="UP001231649">
    <property type="component" value="Chromosome 19"/>
</dbReference>
<comment type="caution">
    <text evidence="1">The sequence shown here is derived from an EMBL/GenBank/DDBJ whole genome shotgun (WGS) entry which is preliminary data.</text>
</comment>
<proteinExistence type="predicted"/>
<dbReference type="EMBL" id="CM056795">
    <property type="protein sequence ID" value="KAJ8720570.1"/>
    <property type="molecule type" value="Genomic_DNA"/>
</dbReference>
<protein>
    <submittedName>
        <fullName evidence="1">Uncharacterized protein</fullName>
    </submittedName>
</protein>
<organism evidence="1 2">
    <name type="scientific">Mythimna loreyi</name>
    <dbReference type="NCBI Taxonomy" id="667449"/>
    <lineage>
        <taxon>Eukaryota</taxon>
        <taxon>Metazoa</taxon>
        <taxon>Ecdysozoa</taxon>
        <taxon>Arthropoda</taxon>
        <taxon>Hexapoda</taxon>
        <taxon>Insecta</taxon>
        <taxon>Pterygota</taxon>
        <taxon>Neoptera</taxon>
        <taxon>Endopterygota</taxon>
        <taxon>Lepidoptera</taxon>
        <taxon>Glossata</taxon>
        <taxon>Ditrysia</taxon>
        <taxon>Noctuoidea</taxon>
        <taxon>Noctuidae</taxon>
        <taxon>Noctuinae</taxon>
        <taxon>Hadenini</taxon>
        <taxon>Mythimna</taxon>
    </lineage>
</organism>
<name>A0ACC2QQH8_9NEOP</name>
<keyword evidence="2" id="KW-1185">Reference proteome</keyword>
<reference evidence="1" key="1">
    <citation type="submission" date="2023-03" db="EMBL/GenBank/DDBJ databases">
        <title>Chromosome-level genomes of two armyworms, Mythimna separata and Mythimna loreyi, provide insights into the biosynthesis and reception of sex pheromones.</title>
        <authorList>
            <person name="Zhao H."/>
        </authorList>
    </citation>
    <scope>NUCLEOTIDE SEQUENCE</scope>
    <source>
        <strain evidence="1">BeijingLab</strain>
    </source>
</reference>
<gene>
    <name evidence="1" type="ORF">PYW08_006035</name>
</gene>
<accession>A0ACC2QQH8</accession>